<feature type="transmembrane region" description="Helical" evidence="8">
    <location>
        <begin position="143"/>
        <end position="161"/>
    </location>
</feature>
<organism evidence="10 11">
    <name type="scientific">Mycolicibacterium sediminis</name>
    <dbReference type="NCBI Taxonomy" id="1286180"/>
    <lineage>
        <taxon>Bacteria</taxon>
        <taxon>Bacillati</taxon>
        <taxon>Actinomycetota</taxon>
        <taxon>Actinomycetes</taxon>
        <taxon>Mycobacteriales</taxon>
        <taxon>Mycobacteriaceae</taxon>
        <taxon>Mycolicibacterium</taxon>
    </lineage>
</organism>
<gene>
    <name evidence="10" type="ORF">MSEDJ_23140</name>
</gene>
<dbReference type="InterPro" id="IPR038731">
    <property type="entry name" value="RgtA/B/C-like"/>
</dbReference>
<feature type="domain" description="Glycosyltransferase RgtA/B/C/D-like" evidence="9">
    <location>
        <begin position="110"/>
        <end position="244"/>
    </location>
</feature>
<evidence type="ECO:0000256" key="4">
    <source>
        <dbReference type="ARBA" id="ARBA00022679"/>
    </source>
</evidence>
<sequence>MATILEVREGPGDAALPPSPAGRTSRLARWRTPAICAAIIVTCSIATAFNVYGNPVRFKDEGVYLAQAWAIPNLGALAHYTYWYDHPPLGWIQMSLWATVTDGWDRWNEQSTMAGREFMIVARVATSLLIYALGRRVGLRRSWAVIAVLVFLFSPLAMYYGRLTLLDNVAMPWVLASLVLAWSPRRAWGAGVGSALCFAVAVLTKETLLLLAPAIVLAIWSNYRRSNNRQFVWVAFGLVLAMSAALYPLYALIKSELTPGAGHVSLLGALDWQLSARKGSGSVFDASSDARTLVDSWLALDAWLPVGGLVAAALLVGDRRLRPIVLALAIQSAMLLRQGYLPSMYVVAMLPFCALAVAGLCDRMWTRTADGPATVPLRSDGRRRQRWRPAAAVAGSLAVVVFWCVAITVAGSGWSNTLEYQWTVDADASQRQVTAWLRDNVPHDANVVAEGEMWLDLHNAGFDGHGNIWVYKVDSDPEVTQRLGSWQAIDYLALSRVTLVSESKATMPMVFEALDHAEPVAEFGSANDAVVIMRVDP</sequence>
<feature type="transmembrane region" description="Helical" evidence="8">
    <location>
        <begin position="187"/>
        <end position="220"/>
    </location>
</feature>
<keyword evidence="3" id="KW-0328">Glycosyltransferase</keyword>
<evidence type="ECO:0000313" key="10">
    <source>
        <dbReference type="EMBL" id="BBY28218.1"/>
    </source>
</evidence>
<dbReference type="KEGG" id="msei:MSEDJ_23140"/>
<keyword evidence="2" id="KW-1003">Cell membrane</keyword>
<dbReference type="GO" id="GO:0005886">
    <property type="term" value="C:plasma membrane"/>
    <property type="evidence" value="ECO:0007669"/>
    <property type="project" value="UniProtKB-SubCell"/>
</dbReference>
<dbReference type="GO" id="GO:0016763">
    <property type="term" value="F:pentosyltransferase activity"/>
    <property type="evidence" value="ECO:0007669"/>
    <property type="project" value="TreeGrafter"/>
</dbReference>
<evidence type="ECO:0000256" key="7">
    <source>
        <dbReference type="ARBA" id="ARBA00023136"/>
    </source>
</evidence>
<accession>A0A7I7QPA5</accession>
<reference evidence="10 11" key="1">
    <citation type="journal article" date="2019" name="Emerg. Microbes Infect.">
        <title>Comprehensive subspecies identification of 175 nontuberculous mycobacteria species based on 7547 genomic profiles.</title>
        <authorList>
            <person name="Matsumoto Y."/>
            <person name="Kinjo T."/>
            <person name="Motooka D."/>
            <person name="Nabeya D."/>
            <person name="Jung N."/>
            <person name="Uechi K."/>
            <person name="Horii T."/>
            <person name="Iida T."/>
            <person name="Fujita J."/>
            <person name="Nakamura S."/>
        </authorList>
    </citation>
    <scope>NUCLEOTIDE SEQUENCE [LARGE SCALE GENOMIC DNA]</scope>
    <source>
        <strain evidence="10 11">JCM 17899</strain>
    </source>
</reference>
<name>A0A7I7QPA5_9MYCO</name>
<dbReference type="InterPro" id="IPR050297">
    <property type="entry name" value="LipidA_mod_glycosyltrf_83"/>
</dbReference>
<keyword evidence="7 8" id="KW-0472">Membrane</keyword>
<keyword evidence="11" id="KW-1185">Reference proteome</keyword>
<feature type="transmembrane region" description="Helical" evidence="8">
    <location>
        <begin position="232"/>
        <end position="253"/>
    </location>
</feature>
<dbReference type="PANTHER" id="PTHR33908">
    <property type="entry name" value="MANNOSYLTRANSFERASE YKCB-RELATED"/>
    <property type="match status" value="1"/>
</dbReference>
<keyword evidence="4" id="KW-0808">Transferase</keyword>
<dbReference type="GO" id="GO:0009103">
    <property type="term" value="P:lipopolysaccharide biosynthetic process"/>
    <property type="evidence" value="ECO:0007669"/>
    <property type="project" value="UniProtKB-ARBA"/>
</dbReference>
<dbReference type="EMBL" id="AP022588">
    <property type="protein sequence ID" value="BBY28218.1"/>
    <property type="molecule type" value="Genomic_DNA"/>
</dbReference>
<evidence type="ECO:0000256" key="3">
    <source>
        <dbReference type="ARBA" id="ARBA00022676"/>
    </source>
</evidence>
<keyword evidence="5 8" id="KW-0812">Transmembrane</keyword>
<evidence type="ECO:0000256" key="5">
    <source>
        <dbReference type="ARBA" id="ARBA00022692"/>
    </source>
</evidence>
<feature type="transmembrane region" description="Helical" evidence="8">
    <location>
        <begin position="64"/>
        <end position="84"/>
    </location>
</feature>
<evidence type="ECO:0000313" key="11">
    <source>
        <dbReference type="Proteomes" id="UP000467193"/>
    </source>
</evidence>
<dbReference type="RefSeq" id="WP_163796993.1">
    <property type="nucleotide sequence ID" value="NZ_AP022588.1"/>
</dbReference>
<dbReference type="PANTHER" id="PTHR33908:SF11">
    <property type="entry name" value="MEMBRANE PROTEIN"/>
    <property type="match status" value="1"/>
</dbReference>
<evidence type="ECO:0000256" key="8">
    <source>
        <dbReference type="SAM" id="Phobius"/>
    </source>
</evidence>
<dbReference type="AlphaFoldDB" id="A0A7I7QPA5"/>
<dbReference type="Proteomes" id="UP000467193">
    <property type="component" value="Chromosome"/>
</dbReference>
<feature type="transmembrane region" description="Helical" evidence="8">
    <location>
        <begin position="387"/>
        <end position="414"/>
    </location>
</feature>
<evidence type="ECO:0000256" key="1">
    <source>
        <dbReference type="ARBA" id="ARBA00004651"/>
    </source>
</evidence>
<proteinExistence type="predicted"/>
<protein>
    <recommendedName>
        <fullName evidence="9">Glycosyltransferase RgtA/B/C/D-like domain-containing protein</fullName>
    </recommendedName>
</protein>
<dbReference type="Pfam" id="PF13231">
    <property type="entry name" value="PMT_2"/>
    <property type="match status" value="1"/>
</dbReference>
<feature type="transmembrane region" description="Helical" evidence="8">
    <location>
        <begin position="32"/>
        <end position="52"/>
    </location>
</feature>
<evidence type="ECO:0000256" key="6">
    <source>
        <dbReference type="ARBA" id="ARBA00022989"/>
    </source>
</evidence>
<evidence type="ECO:0000259" key="9">
    <source>
        <dbReference type="Pfam" id="PF13231"/>
    </source>
</evidence>
<keyword evidence="6 8" id="KW-1133">Transmembrane helix</keyword>
<evidence type="ECO:0000256" key="2">
    <source>
        <dbReference type="ARBA" id="ARBA00022475"/>
    </source>
</evidence>
<comment type="subcellular location">
    <subcellularLocation>
        <location evidence="1">Cell membrane</location>
        <topology evidence="1">Multi-pass membrane protein</topology>
    </subcellularLocation>
</comment>
<feature type="transmembrane region" description="Helical" evidence="8">
    <location>
        <begin position="346"/>
        <end position="366"/>
    </location>
</feature>